<gene>
    <name evidence="1" type="ORF">GCM10023331_22820</name>
</gene>
<dbReference type="Proteomes" id="UP001500298">
    <property type="component" value="Unassembled WGS sequence"/>
</dbReference>
<comment type="caution">
    <text evidence="1">The sequence shown here is derived from an EMBL/GenBank/DDBJ whole genome shotgun (WGS) entry which is preliminary data.</text>
</comment>
<accession>A0ABP9DEJ9</accession>
<protein>
    <recommendedName>
        <fullName evidence="3">Co-chaperone DjlA N-terminal domain-containing protein</fullName>
    </recommendedName>
</protein>
<dbReference type="Gene3D" id="1.10.3680.10">
    <property type="entry name" value="TerB-like"/>
    <property type="match status" value="1"/>
</dbReference>
<evidence type="ECO:0000313" key="2">
    <source>
        <dbReference type="Proteomes" id="UP001500298"/>
    </source>
</evidence>
<reference evidence="2" key="1">
    <citation type="journal article" date="2019" name="Int. J. Syst. Evol. Microbiol.">
        <title>The Global Catalogue of Microorganisms (GCM) 10K type strain sequencing project: providing services to taxonomists for standard genome sequencing and annotation.</title>
        <authorList>
            <consortium name="The Broad Institute Genomics Platform"/>
            <consortium name="The Broad Institute Genome Sequencing Center for Infectious Disease"/>
            <person name="Wu L."/>
            <person name="Ma J."/>
        </authorList>
    </citation>
    <scope>NUCLEOTIDE SEQUENCE [LARGE SCALE GENOMIC DNA]</scope>
    <source>
        <strain evidence="2">JCM 18326</strain>
    </source>
</reference>
<organism evidence="1 2">
    <name type="scientific">Algivirga pacifica</name>
    <dbReference type="NCBI Taxonomy" id="1162670"/>
    <lineage>
        <taxon>Bacteria</taxon>
        <taxon>Pseudomonadati</taxon>
        <taxon>Bacteroidota</taxon>
        <taxon>Cytophagia</taxon>
        <taxon>Cytophagales</taxon>
        <taxon>Flammeovirgaceae</taxon>
        <taxon>Algivirga</taxon>
    </lineage>
</organism>
<keyword evidence="2" id="KW-1185">Reference proteome</keyword>
<sequence length="146" mass="17311">MALTELYNAYKTETATPLTEEQFEKLLLYFPCLLIVASDGVVDDEEWYYVNYLARFIAQREIGMEDIEEMEKYKAIYLKEMQYLCNHLGNWKESFLMKLKEYLDLHLHLKDDLEDIMVDFAEASDGISEEESKMMDYLKETLNVSL</sequence>
<proteinExistence type="predicted"/>
<dbReference type="EMBL" id="BAABJX010000033">
    <property type="protein sequence ID" value="GAA4837024.1"/>
    <property type="molecule type" value="Genomic_DNA"/>
</dbReference>
<dbReference type="RefSeq" id="WP_345371892.1">
    <property type="nucleotide sequence ID" value="NZ_BAABJX010000033.1"/>
</dbReference>
<evidence type="ECO:0008006" key="3">
    <source>
        <dbReference type="Google" id="ProtNLM"/>
    </source>
</evidence>
<evidence type="ECO:0000313" key="1">
    <source>
        <dbReference type="EMBL" id="GAA4837024.1"/>
    </source>
</evidence>
<dbReference type="InterPro" id="IPR029024">
    <property type="entry name" value="TerB-like"/>
</dbReference>
<name>A0ABP9DEJ9_9BACT</name>